<name>A0ACB8YY40_CICIN</name>
<organism evidence="1 2">
    <name type="scientific">Cichorium intybus</name>
    <name type="common">Chicory</name>
    <dbReference type="NCBI Taxonomy" id="13427"/>
    <lineage>
        <taxon>Eukaryota</taxon>
        <taxon>Viridiplantae</taxon>
        <taxon>Streptophyta</taxon>
        <taxon>Embryophyta</taxon>
        <taxon>Tracheophyta</taxon>
        <taxon>Spermatophyta</taxon>
        <taxon>Magnoliopsida</taxon>
        <taxon>eudicotyledons</taxon>
        <taxon>Gunneridae</taxon>
        <taxon>Pentapetalae</taxon>
        <taxon>asterids</taxon>
        <taxon>campanulids</taxon>
        <taxon>Asterales</taxon>
        <taxon>Asteraceae</taxon>
        <taxon>Cichorioideae</taxon>
        <taxon>Cichorieae</taxon>
        <taxon>Cichoriinae</taxon>
        <taxon>Cichorium</taxon>
    </lineage>
</organism>
<comment type="caution">
    <text evidence="1">The sequence shown here is derived from an EMBL/GenBank/DDBJ whole genome shotgun (WGS) entry which is preliminary data.</text>
</comment>
<keyword evidence="2" id="KW-1185">Reference proteome</keyword>
<dbReference type="EMBL" id="CM042017">
    <property type="protein sequence ID" value="KAI3690207.1"/>
    <property type="molecule type" value="Genomic_DNA"/>
</dbReference>
<protein>
    <submittedName>
        <fullName evidence="1">Uncharacterized protein</fullName>
    </submittedName>
</protein>
<sequence>MLSRRIWLYRYPKLLLRGFGSEFKMNLMCKRANIQISFHGDHEFWYMNPSDYAELATQNRGNGCRQDGRQQESVAAPPPTGRTSVTPEMPNAGAPSSTTRAPPTAVALLQPAPPVCFFPQSQNTPAAPWTNGLLGPSPLPSEPAQYYTSIRLHAYSSPQKSAR</sequence>
<evidence type="ECO:0000313" key="1">
    <source>
        <dbReference type="EMBL" id="KAI3690207.1"/>
    </source>
</evidence>
<gene>
    <name evidence="1" type="ORF">L2E82_48183</name>
</gene>
<evidence type="ECO:0000313" key="2">
    <source>
        <dbReference type="Proteomes" id="UP001055811"/>
    </source>
</evidence>
<accession>A0ACB8YY40</accession>
<reference evidence="1 2" key="2">
    <citation type="journal article" date="2022" name="Mol. Ecol. Resour.">
        <title>The genomes of chicory, endive, great burdock and yacon provide insights into Asteraceae paleo-polyploidization history and plant inulin production.</title>
        <authorList>
            <person name="Fan W."/>
            <person name="Wang S."/>
            <person name="Wang H."/>
            <person name="Wang A."/>
            <person name="Jiang F."/>
            <person name="Liu H."/>
            <person name="Zhao H."/>
            <person name="Xu D."/>
            <person name="Zhang Y."/>
        </authorList>
    </citation>
    <scope>NUCLEOTIDE SEQUENCE [LARGE SCALE GENOMIC DNA]</scope>
    <source>
        <strain evidence="2">cv. Punajuju</strain>
        <tissue evidence="1">Leaves</tissue>
    </source>
</reference>
<reference evidence="2" key="1">
    <citation type="journal article" date="2022" name="Mol. Ecol. Resour.">
        <title>The genomes of chicory, endive, great burdock and yacon provide insights into Asteraceae palaeo-polyploidization history and plant inulin production.</title>
        <authorList>
            <person name="Fan W."/>
            <person name="Wang S."/>
            <person name="Wang H."/>
            <person name="Wang A."/>
            <person name="Jiang F."/>
            <person name="Liu H."/>
            <person name="Zhao H."/>
            <person name="Xu D."/>
            <person name="Zhang Y."/>
        </authorList>
    </citation>
    <scope>NUCLEOTIDE SEQUENCE [LARGE SCALE GENOMIC DNA]</scope>
    <source>
        <strain evidence="2">cv. Punajuju</strain>
    </source>
</reference>
<proteinExistence type="predicted"/>
<dbReference type="Proteomes" id="UP001055811">
    <property type="component" value="Linkage Group LG09"/>
</dbReference>